<reference evidence="1 2" key="1">
    <citation type="submission" date="2017-12" db="EMBL/GenBank/DDBJ databases">
        <title>The whole genome sequence of the Acidipropionibacterium virtanenii sp. nov. type strain JS278.</title>
        <authorList>
            <person name="Laine P."/>
            <person name="Deptula P."/>
            <person name="Varmanen P."/>
            <person name="Auvinen P."/>
        </authorList>
    </citation>
    <scope>NUCLEOTIDE SEQUENCE [LARGE SCALE GENOMIC DNA]</scope>
    <source>
        <strain evidence="1 2">JS278</strain>
    </source>
</reference>
<dbReference type="KEGG" id="acij:JS278_00013"/>
<keyword evidence="2" id="KW-1185">Reference proteome</keyword>
<accession>A0A344UPL4</accession>
<protein>
    <submittedName>
        <fullName evidence="1">Uncharacterized protein</fullName>
    </submittedName>
</protein>
<gene>
    <name evidence="1" type="ORF">JS278_00013</name>
</gene>
<dbReference type="EMBL" id="CP025198">
    <property type="protein sequence ID" value="AXE37212.1"/>
    <property type="molecule type" value="Genomic_DNA"/>
</dbReference>
<organism evidence="1 2">
    <name type="scientific">Acidipropionibacterium virtanenii</name>
    <dbReference type="NCBI Taxonomy" id="2057246"/>
    <lineage>
        <taxon>Bacteria</taxon>
        <taxon>Bacillati</taxon>
        <taxon>Actinomycetota</taxon>
        <taxon>Actinomycetes</taxon>
        <taxon>Propionibacteriales</taxon>
        <taxon>Propionibacteriaceae</taxon>
        <taxon>Acidipropionibacterium</taxon>
    </lineage>
</organism>
<sequence length="48" mass="5360">MESFPKVNHRTSGVVKEVLGSHVGSYADERTRIPLNGVFRLHRAGTPR</sequence>
<proteinExistence type="predicted"/>
<evidence type="ECO:0000313" key="1">
    <source>
        <dbReference type="EMBL" id="AXE37212.1"/>
    </source>
</evidence>
<name>A0A344UPL4_9ACTN</name>
<evidence type="ECO:0000313" key="2">
    <source>
        <dbReference type="Proteomes" id="UP000251995"/>
    </source>
</evidence>
<dbReference type="Proteomes" id="UP000251995">
    <property type="component" value="Chromosome"/>
</dbReference>
<dbReference type="AlphaFoldDB" id="A0A344UPL4"/>